<evidence type="ECO:0000313" key="5">
    <source>
        <dbReference type="Proteomes" id="UP000289166"/>
    </source>
</evidence>
<dbReference type="Pfam" id="PF03816">
    <property type="entry name" value="LytR_cpsA_psr"/>
    <property type="match status" value="1"/>
</dbReference>
<name>A0A4Q0I5X0_9FIRM</name>
<keyword evidence="2" id="KW-0472">Membrane</keyword>
<dbReference type="PANTHER" id="PTHR33392:SF6">
    <property type="entry name" value="POLYISOPRENYL-TEICHOIC ACID--PEPTIDOGLYCAN TEICHOIC ACID TRANSFERASE TAGU"/>
    <property type="match status" value="1"/>
</dbReference>
<dbReference type="Gene3D" id="3.40.630.190">
    <property type="entry name" value="LCP protein"/>
    <property type="match status" value="1"/>
</dbReference>
<accession>A0A4Q0I5X0</accession>
<keyword evidence="5" id="KW-1185">Reference proteome</keyword>
<dbReference type="OrthoDB" id="9782542at2"/>
<protein>
    <submittedName>
        <fullName evidence="4">LytR family transcriptional regulator</fullName>
    </submittedName>
</protein>
<dbReference type="AlphaFoldDB" id="A0A4Q0I5X0"/>
<keyword evidence="2" id="KW-1133">Transmembrane helix</keyword>
<keyword evidence="2" id="KW-0812">Transmembrane</keyword>
<comment type="caution">
    <text evidence="4">The sequence shown here is derived from an EMBL/GenBank/DDBJ whole genome shotgun (WGS) entry which is preliminary data.</text>
</comment>
<dbReference type="InterPro" id="IPR050922">
    <property type="entry name" value="LytR/CpsA/Psr_CW_biosynth"/>
</dbReference>
<feature type="transmembrane region" description="Helical" evidence="2">
    <location>
        <begin position="7"/>
        <end position="29"/>
    </location>
</feature>
<evidence type="ECO:0000256" key="2">
    <source>
        <dbReference type="SAM" id="Phobius"/>
    </source>
</evidence>
<gene>
    <name evidence="4" type="ORF">EFD62_12960</name>
</gene>
<dbReference type="Proteomes" id="UP000289166">
    <property type="component" value="Unassembled WGS sequence"/>
</dbReference>
<comment type="similarity">
    <text evidence="1">Belongs to the LytR/CpsA/Psr (LCP) family.</text>
</comment>
<evidence type="ECO:0000313" key="4">
    <source>
        <dbReference type="EMBL" id="RXE58342.1"/>
    </source>
</evidence>
<reference evidence="5" key="1">
    <citation type="submission" date="2018-11" db="EMBL/GenBank/DDBJ databases">
        <title>Genome sequencing of a novel mesophilic and cellulolytic organism within the genus Hungateiclostridium.</title>
        <authorList>
            <person name="Rettenmaier R."/>
            <person name="Liebl W."/>
            <person name="Zverlov V."/>
        </authorList>
    </citation>
    <scope>NUCLEOTIDE SEQUENCE [LARGE SCALE GENOMIC DNA]</scope>
    <source>
        <strain evidence="5">N2K1</strain>
    </source>
</reference>
<dbReference type="EMBL" id="RLII01000020">
    <property type="protein sequence ID" value="RXE58342.1"/>
    <property type="molecule type" value="Genomic_DNA"/>
</dbReference>
<dbReference type="InterPro" id="IPR004474">
    <property type="entry name" value="LytR_CpsA_psr"/>
</dbReference>
<feature type="domain" description="Cell envelope-related transcriptional attenuator" evidence="3">
    <location>
        <begin position="73"/>
        <end position="226"/>
    </location>
</feature>
<dbReference type="RefSeq" id="WP_069193755.1">
    <property type="nucleotide sequence ID" value="NZ_RLII01000020.1"/>
</dbReference>
<organism evidence="4 5">
    <name type="scientific">Acetivibrio mesophilus</name>
    <dbReference type="NCBI Taxonomy" id="2487273"/>
    <lineage>
        <taxon>Bacteria</taxon>
        <taxon>Bacillati</taxon>
        <taxon>Bacillota</taxon>
        <taxon>Clostridia</taxon>
        <taxon>Eubacteriales</taxon>
        <taxon>Oscillospiraceae</taxon>
        <taxon>Acetivibrio</taxon>
    </lineage>
</organism>
<sequence>MNFRKFYLIVSSILSVFMFFIGALTLLYINFNTDIEKPVDNSGALIHDILSPFKAANEDLNVLLLGGDKVNNNTDTMMLVNFKPSTSKVSILSIPRDTKVTINGKRAKINAAYPVGGGELATQTVSELFGIDVKYYVFIDTSAFKKIIDILGGVDYYVPVDMDYDDPLQGLSIHIKKGQHHFDGEKAEKFMRFRQNNNGRINEYYDGSDLKRIDAQQNFIREVVRQKLNIIYLTKVNDIVNTVFSNIDTNLNMSEVLKLTGSASKVQADTINMLKVPGESVLDGAWYYIMDSQETDKIINEHFRSKN</sequence>
<evidence type="ECO:0000256" key="1">
    <source>
        <dbReference type="ARBA" id="ARBA00006068"/>
    </source>
</evidence>
<evidence type="ECO:0000259" key="3">
    <source>
        <dbReference type="Pfam" id="PF03816"/>
    </source>
</evidence>
<proteinExistence type="inferred from homology"/>
<dbReference type="PANTHER" id="PTHR33392">
    <property type="entry name" value="POLYISOPRENYL-TEICHOIC ACID--PEPTIDOGLYCAN TEICHOIC ACID TRANSFERASE TAGU"/>
    <property type="match status" value="1"/>
</dbReference>
<dbReference type="NCBIfam" id="TIGR00350">
    <property type="entry name" value="lytR_cpsA_psr"/>
    <property type="match status" value="1"/>
</dbReference>